<feature type="domain" description="EAL" evidence="1">
    <location>
        <begin position="1"/>
        <end position="236"/>
    </location>
</feature>
<dbReference type="SUPFAM" id="SSF141868">
    <property type="entry name" value="EAL domain-like"/>
    <property type="match status" value="1"/>
</dbReference>
<dbReference type="EMBL" id="JACJJQ010000002">
    <property type="protein sequence ID" value="MBM6753284.1"/>
    <property type="molecule type" value="Genomic_DNA"/>
</dbReference>
<dbReference type="CDD" id="cd01948">
    <property type="entry name" value="EAL"/>
    <property type="match status" value="1"/>
</dbReference>
<dbReference type="InterPro" id="IPR001633">
    <property type="entry name" value="EAL_dom"/>
</dbReference>
<dbReference type="SMART" id="SM00052">
    <property type="entry name" value="EAL"/>
    <property type="match status" value="1"/>
</dbReference>
<organism evidence="2 3">
    <name type="scientific">Limosilactobacillus alvi</name>
    <dbReference type="NCBI Taxonomy" id="990412"/>
    <lineage>
        <taxon>Bacteria</taxon>
        <taxon>Bacillati</taxon>
        <taxon>Bacillota</taxon>
        <taxon>Bacilli</taxon>
        <taxon>Lactobacillales</taxon>
        <taxon>Lactobacillaceae</taxon>
        <taxon>Limosilactobacillus</taxon>
    </lineage>
</organism>
<gene>
    <name evidence="2" type="ORF">H5993_00680</name>
</gene>
<dbReference type="Pfam" id="PF00563">
    <property type="entry name" value="EAL"/>
    <property type="match status" value="1"/>
</dbReference>
<name>A0ABS2ELC8_9LACO</name>
<comment type="caution">
    <text evidence="2">The sequence shown here is derived from an EMBL/GenBank/DDBJ whole genome shotgun (WGS) entry which is preliminary data.</text>
</comment>
<accession>A0ABS2ELC8</accession>
<keyword evidence="3" id="KW-1185">Reference proteome</keyword>
<dbReference type="InterPro" id="IPR050706">
    <property type="entry name" value="Cyclic-di-GMP_PDE-like"/>
</dbReference>
<evidence type="ECO:0000259" key="1">
    <source>
        <dbReference type="PROSITE" id="PS50883"/>
    </source>
</evidence>
<dbReference type="Gene3D" id="3.20.20.450">
    <property type="entry name" value="EAL domain"/>
    <property type="match status" value="1"/>
</dbReference>
<evidence type="ECO:0000313" key="3">
    <source>
        <dbReference type="Proteomes" id="UP000776629"/>
    </source>
</evidence>
<dbReference type="PROSITE" id="PS50883">
    <property type="entry name" value="EAL"/>
    <property type="match status" value="1"/>
</dbReference>
<dbReference type="Proteomes" id="UP000776629">
    <property type="component" value="Unassembled WGS sequence"/>
</dbReference>
<dbReference type="InterPro" id="IPR035919">
    <property type="entry name" value="EAL_sf"/>
</dbReference>
<dbReference type="RefSeq" id="WP_204775827.1">
    <property type="nucleotide sequence ID" value="NZ_JACJJQ010000002.1"/>
</dbReference>
<dbReference type="PANTHER" id="PTHR33121:SF70">
    <property type="entry name" value="SIGNALING PROTEIN YKOW"/>
    <property type="match status" value="1"/>
</dbReference>
<evidence type="ECO:0000313" key="2">
    <source>
        <dbReference type="EMBL" id="MBM6753284.1"/>
    </source>
</evidence>
<protein>
    <submittedName>
        <fullName evidence="2">EAL domain-containing protein</fullName>
    </submittedName>
</protein>
<reference evidence="2 3" key="1">
    <citation type="journal article" date="2021" name="Sci. Rep.">
        <title>The distribution of antibiotic resistance genes in chicken gut microbiota commensals.</title>
        <authorList>
            <person name="Juricova H."/>
            <person name="Matiasovicova J."/>
            <person name="Kubasova T."/>
            <person name="Cejkova D."/>
            <person name="Rychlik I."/>
        </authorList>
    </citation>
    <scope>NUCLEOTIDE SEQUENCE [LARGE SCALE GENOMIC DNA]</scope>
    <source>
        <strain evidence="2 3">An810</strain>
    </source>
</reference>
<dbReference type="PANTHER" id="PTHR33121">
    <property type="entry name" value="CYCLIC DI-GMP PHOSPHODIESTERASE PDEF"/>
    <property type="match status" value="1"/>
</dbReference>
<proteinExistence type="predicted"/>
<sequence length="236" mass="27234">MGSRINNQLELYCQPICRIDKALGHQVNDYEILLRDKQTGGFPVQFFQALKTQALVRKELEDWMVDQLTSLTQRCNANFAINIDPWQLAYSDTWCYLKRLRAVSSRLTIEVTERVAELNNHLDQFSDYIARLRKLGYKISFDDVSSGQFSLQVVAQNLAYIDRAKISLIAFQKLSPDQVKNVLDLWAKFAQSVKIEFVVEGIETEAVAAELVKKDYVLQQGYYWQKPFPVSQLIVV</sequence>